<proteinExistence type="predicted"/>
<gene>
    <name evidence="2" type="ORF">FK492_19785</name>
</gene>
<evidence type="ECO:0000313" key="2">
    <source>
        <dbReference type="EMBL" id="TQC69972.1"/>
    </source>
</evidence>
<evidence type="ECO:0000256" key="1">
    <source>
        <dbReference type="SAM" id="Phobius"/>
    </source>
</evidence>
<name>A0ABY2ZU00_9GAMM</name>
<comment type="caution">
    <text evidence="2">The sequence shown here is derived from an EMBL/GenBank/DDBJ whole genome shotgun (WGS) entry which is preliminary data.</text>
</comment>
<protein>
    <submittedName>
        <fullName evidence="2">Uncharacterized protein</fullName>
    </submittedName>
</protein>
<keyword evidence="1" id="KW-1133">Transmembrane helix</keyword>
<organism evidence="2 3">
    <name type="scientific">Pantoea dispersa</name>
    <dbReference type="NCBI Taxonomy" id="59814"/>
    <lineage>
        <taxon>Bacteria</taxon>
        <taxon>Pseudomonadati</taxon>
        <taxon>Pseudomonadota</taxon>
        <taxon>Gammaproteobacteria</taxon>
        <taxon>Enterobacterales</taxon>
        <taxon>Erwiniaceae</taxon>
        <taxon>Pantoea</taxon>
    </lineage>
</organism>
<dbReference type="GeneID" id="67454513"/>
<keyword evidence="1" id="KW-0812">Transmembrane</keyword>
<dbReference type="EMBL" id="VICF01000010">
    <property type="protein sequence ID" value="TQC69972.1"/>
    <property type="molecule type" value="Genomic_DNA"/>
</dbReference>
<dbReference type="RefSeq" id="WP_141496874.1">
    <property type="nucleotide sequence ID" value="NZ_CP082348.1"/>
</dbReference>
<keyword evidence="1" id="KW-0472">Membrane</keyword>
<accession>A0ABY2ZU00</accession>
<evidence type="ECO:0000313" key="3">
    <source>
        <dbReference type="Proteomes" id="UP000319715"/>
    </source>
</evidence>
<reference evidence="2 3" key="1">
    <citation type="submission" date="2019-06" db="EMBL/GenBank/DDBJ databases">
        <title>Pantoea dispersa Assembly.</title>
        <authorList>
            <person name="Wang J."/>
        </authorList>
    </citation>
    <scope>NUCLEOTIDE SEQUENCE [LARGE SCALE GENOMIC DNA]</scope>
    <source>
        <strain evidence="3">bio</strain>
    </source>
</reference>
<sequence length="70" mass="7667">MNRLPLIVTLFMAGIIFNCLRQLLTYSESLTYDVLIVVSVACFVLMALGILLGIIAHRRARSGPGGHHEA</sequence>
<feature type="transmembrane region" description="Helical" evidence="1">
    <location>
        <begin position="31"/>
        <end position="55"/>
    </location>
</feature>
<keyword evidence="3" id="KW-1185">Reference proteome</keyword>
<dbReference type="Proteomes" id="UP000319715">
    <property type="component" value="Unassembled WGS sequence"/>
</dbReference>